<dbReference type="PANTHER" id="PTHR34138:SF1">
    <property type="entry name" value="CELL SHAPE-DETERMINING PROTEIN MREC"/>
    <property type="match status" value="1"/>
</dbReference>
<dbReference type="InterPro" id="IPR007221">
    <property type="entry name" value="MreC"/>
</dbReference>
<evidence type="ECO:0000313" key="9">
    <source>
        <dbReference type="Proteomes" id="UP000823635"/>
    </source>
</evidence>
<dbReference type="InterPro" id="IPR055342">
    <property type="entry name" value="MreC_beta-barrel_core"/>
</dbReference>
<evidence type="ECO:0000259" key="7">
    <source>
        <dbReference type="Pfam" id="PF04085"/>
    </source>
</evidence>
<evidence type="ECO:0000256" key="3">
    <source>
        <dbReference type="ARBA" id="ARBA00022960"/>
    </source>
</evidence>
<dbReference type="AlphaFoldDB" id="A0A9D9DNR2"/>
<reference evidence="8" key="1">
    <citation type="submission" date="2020-10" db="EMBL/GenBank/DDBJ databases">
        <authorList>
            <person name="Gilroy R."/>
        </authorList>
    </citation>
    <scope>NUCLEOTIDE SEQUENCE</scope>
    <source>
        <strain evidence="8">15467</strain>
    </source>
</reference>
<organism evidence="8 9">
    <name type="scientific">Candidatus Egerieousia excrementavium</name>
    <dbReference type="NCBI Taxonomy" id="2840778"/>
    <lineage>
        <taxon>Bacteria</taxon>
        <taxon>Pseudomonadati</taxon>
        <taxon>Bacteroidota</taxon>
        <taxon>Bacteroidia</taxon>
        <taxon>Bacteroidales</taxon>
        <taxon>Candidatus Egerieousia</taxon>
    </lineage>
</organism>
<feature type="coiled-coil region" evidence="5">
    <location>
        <begin position="67"/>
        <end position="94"/>
    </location>
</feature>
<feature type="domain" description="Rod shape-determining protein MreC beta-barrel core" evidence="7">
    <location>
        <begin position="120"/>
        <end position="267"/>
    </location>
</feature>
<keyword evidence="6" id="KW-0812">Transmembrane</keyword>
<sequence>MRIPPSFYNAAGRILLFILLEAFCLFLVAKNGIIERFLLNTKAEQLRSFLLEKSEGIKNYFNLASVNADMARQNAQLLSENARLRNTIEQYEGDSLLERLTCGNRYDSTGLMFEYDWAKVVKNRLNGGHNYLVINKGTDDGITEDMGVVTSCGVVGIIRSAGRHYSVVLSFLNPTQNISAKLGYDNAYGILNWDGHSLNSATLSDIQQHIPVKAGDTVYTGGHSALFPPDIPLGVIRETGFSGGMHKSAKVELFQDYTLLDYVYIVKNREKAVIDSLSLLPATNFADYKKEASR</sequence>
<keyword evidence="5" id="KW-0175">Coiled coil</keyword>
<keyword evidence="6" id="KW-1133">Transmembrane helix</keyword>
<name>A0A9D9DNR2_9BACT</name>
<comment type="caution">
    <text evidence="8">The sequence shown here is derived from an EMBL/GenBank/DDBJ whole genome shotgun (WGS) entry which is preliminary data.</text>
</comment>
<dbReference type="Gene3D" id="2.40.10.350">
    <property type="entry name" value="Rod shape-determining protein MreC, domain 2"/>
    <property type="match status" value="1"/>
</dbReference>
<dbReference type="GO" id="GO:0008360">
    <property type="term" value="P:regulation of cell shape"/>
    <property type="evidence" value="ECO:0007669"/>
    <property type="project" value="UniProtKB-KW"/>
</dbReference>
<keyword evidence="6" id="KW-0472">Membrane</keyword>
<feature type="transmembrane region" description="Helical" evidence="6">
    <location>
        <begin position="6"/>
        <end position="29"/>
    </location>
</feature>
<reference evidence="8" key="2">
    <citation type="journal article" date="2021" name="PeerJ">
        <title>Extensive microbial diversity within the chicken gut microbiome revealed by metagenomics and culture.</title>
        <authorList>
            <person name="Gilroy R."/>
            <person name="Ravi A."/>
            <person name="Getino M."/>
            <person name="Pursley I."/>
            <person name="Horton D.L."/>
            <person name="Alikhan N.F."/>
            <person name="Baker D."/>
            <person name="Gharbi K."/>
            <person name="Hall N."/>
            <person name="Watson M."/>
            <person name="Adriaenssens E.M."/>
            <person name="Foster-Nyarko E."/>
            <person name="Jarju S."/>
            <person name="Secka A."/>
            <person name="Antonio M."/>
            <person name="Oren A."/>
            <person name="Chaudhuri R.R."/>
            <person name="La Ragione R."/>
            <person name="Hildebrand F."/>
            <person name="Pallen M.J."/>
        </authorList>
    </citation>
    <scope>NUCLEOTIDE SEQUENCE</scope>
    <source>
        <strain evidence="8">15467</strain>
    </source>
</reference>
<keyword evidence="3" id="KW-0133">Cell shape</keyword>
<dbReference type="Pfam" id="PF04085">
    <property type="entry name" value="MreC"/>
    <property type="match status" value="1"/>
</dbReference>
<dbReference type="InterPro" id="IPR042177">
    <property type="entry name" value="Cell/Rod_1"/>
</dbReference>
<protein>
    <recommendedName>
        <fullName evidence="2">Cell shape-determining protein MreC</fullName>
    </recommendedName>
    <alternativeName>
        <fullName evidence="4">Cell shape protein MreC</fullName>
    </alternativeName>
</protein>
<dbReference type="Proteomes" id="UP000823635">
    <property type="component" value="Unassembled WGS sequence"/>
</dbReference>
<evidence type="ECO:0000256" key="5">
    <source>
        <dbReference type="SAM" id="Coils"/>
    </source>
</evidence>
<gene>
    <name evidence="8" type="ORF">IAC68_00645</name>
</gene>
<evidence type="ECO:0000256" key="6">
    <source>
        <dbReference type="SAM" id="Phobius"/>
    </source>
</evidence>
<proteinExistence type="inferred from homology"/>
<dbReference type="GO" id="GO:0005886">
    <property type="term" value="C:plasma membrane"/>
    <property type="evidence" value="ECO:0007669"/>
    <property type="project" value="TreeGrafter"/>
</dbReference>
<accession>A0A9D9DNR2</accession>
<dbReference type="PANTHER" id="PTHR34138">
    <property type="entry name" value="CELL SHAPE-DETERMINING PROTEIN MREC"/>
    <property type="match status" value="1"/>
</dbReference>
<evidence type="ECO:0000313" key="8">
    <source>
        <dbReference type="EMBL" id="MBO8428429.1"/>
    </source>
</evidence>
<evidence type="ECO:0000256" key="4">
    <source>
        <dbReference type="ARBA" id="ARBA00032089"/>
    </source>
</evidence>
<dbReference type="EMBL" id="JADINB010000015">
    <property type="protein sequence ID" value="MBO8428429.1"/>
    <property type="molecule type" value="Genomic_DNA"/>
</dbReference>
<evidence type="ECO:0000256" key="1">
    <source>
        <dbReference type="ARBA" id="ARBA00009369"/>
    </source>
</evidence>
<comment type="similarity">
    <text evidence="1">Belongs to the MreC family.</text>
</comment>
<evidence type="ECO:0000256" key="2">
    <source>
        <dbReference type="ARBA" id="ARBA00013855"/>
    </source>
</evidence>
<dbReference type="Gene3D" id="2.40.10.340">
    <property type="entry name" value="Rod shape-determining protein MreC, domain 1"/>
    <property type="match status" value="1"/>
</dbReference>
<dbReference type="InterPro" id="IPR042175">
    <property type="entry name" value="Cell/Rod_MreC_2"/>
</dbReference>